<feature type="compositionally biased region" description="Pro residues" evidence="1">
    <location>
        <begin position="283"/>
        <end position="293"/>
    </location>
</feature>
<dbReference type="OrthoDB" id="5367052at2759"/>
<dbReference type="AlphaFoldDB" id="A0A423VGW4"/>
<evidence type="ECO:0000256" key="1">
    <source>
        <dbReference type="SAM" id="MobiDB-lite"/>
    </source>
</evidence>
<feature type="compositionally biased region" description="Low complexity" evidence="1">
    <location>
        <begin position="631"/>
        <end position="644"/>
    </location>
</feature>
<feature type="region of interest" description="Disordered" evidence="1">
    <location>
        <begin position="1064"/>
        <end position="1086"/>
    </location>
</feature>
<evidence type="ECO:0000313" key="3">
    <source>
        <dbReference type="Proteomes" id="UP000284375"/>
    </source>
</evidence>
<name>A0A423VGW4_CYTCH</name>
<dbReference type="EMBL" id="LJZO01000052">
    <property type="protein sequence ID" value="ROV90171.1"/>
    <property type="molecule type" value="Genomic_DNA"/>
</dbReference>
<feature type="compositionally biased region" description="Low complexity" evidence="1">
    <location>
        <begin position="79"/>
        <end position="88"/>
    </location>
</feature>
<accession>A0A423VGW4</accession>
<feature type="region of interest" description="Disordered" evidence="1">
    <location>
        <begin position="1"/>
        <end position="506"/>
    </location>
</feature>
<feature type="compositionally biased region" description="Basic and acidic residues" evidence="1">
    <location>
        <begin position="361"/>
        <end position="375"/>
    </location>
</feature>
<reference evidence="2 3" key="1">
    <citation type="submission" date="2015-09" db="EMBL/GenBank/DDBJ databases">
        <title>Host preference determinants of Valsa canker pathogens revealed by comparative genomics.</title>
        <authorList>
            <person name="Yin Z."/>
            <person name="Huang L."/>
        </authorList>
    </citation>
    <scope>NUCLEOTIDE SEQUENCE [LARGE SCALE GENOMIC DNA]</scope>
    <source>
        <strain evidence="2 3">YSFL</strain>
    </source>
</reference>
<feature type="compositionally biased region" description="Pro residues" evidence="1">
    <location>
        <begin position="252"/>
        <end position="265"/>
    </location>
</feature>
<feature type="region of interest" description="Disordered" evidence="1">
    <location>
        <begin position="724"/>
        <end position="750"/>
    </location>
</feature>
<feature type="compositionally biased region" description="Polar residues" evidence="1">
    <location>
        <begin position="126"/>
        <end position="140"/>
    </location>
</feature>
<feature type="region of interest" description="Disordered" evidence="1">
    <location>
        <begin position="591"/>
        <end position="706"/>
    </location>
</feature>
<feature type="compositionally biased region" description="Polar residues" evidence="1">
    <location>
        <begin position="649"/>
        <end position="673"/>
    </location>
</feature>
<feature type="compositionally biased region" description="Polar residues" evidence="1">
    <location>
        <begin position="348"/>
        <end position="358"/>
    </location>
</feature>
<gene>
    <name evidence="2" type="ORF">VSDG_08776</name>
</gene>
<comment type="caution">
    <text evidence="2">The sequence shown here is derived from an EMBL/GenBank/DDBJ whole genome shotgun (WGS) entry which is preliminary data.</text>
</comment>
<dbReference type="Proteomes" id="UP000284375">
    <property type="component" value="Unassembled WGS sequence"/>
</dbReference>
<protein>
    <submittedName>
        <fullName evidence="2">Uncharacterized protein</fullName>
    </submittedName>
</protein>
<organism evidence="2 3">
    <name type="scientific">Cytospora chrysosperma</name>
    <name type="common">Cytospora canker fungus</name>
    <name type="synonym">Sphaeria chrysosperma</name>
    <dbReference type="NCBI Taxonomy" id="252740"/>
    <lineage>
        <taxon>Eukaryota</taxon>
        <taxon>Fungi</taxon>
        <taxon>Dikarya</taxon>
        <taxon>Ascomycota</taxon>
        <taxon>Pezizomycotina</taxon>
        <taxon>Sordariomycetes</taxon>
        <taxon>Sordariomycetidae</taxon>
        <taxon>Diaporthales</taxon>
        <taxon>Cytosporaceae</taxon>
        <taxon>Cytospora</taxon>
    </lineage>
</organism>
<feature type="compositionally biased region" description="Polar residues" evidence="1">
    <location>
        <begin position="227"/>
        <end position="236"/>
    </location>
</feature>
<feature type="compositionally biased region" description="Basic and acidic residues" evidence="1">
    <location>
        <begin position="730"/>
        <end position="749"/>
    </location>
</feature>
<evidence type="ECO:0000313" key="2">
    <source>
        <dbReference type="EMBL" id="ROV90171.1"/>
    </source>
</evidence>
<sequence>MSEHRDHRGLRQRLNPLLTSSLSPFTQQPNTPVSALSYSSNLHNVNVPTPVSAMQPYNPREWIPSPMPGSGPGPERGAQLPTPVSTVTPLPPPPYSPPRSQRPVSMYVDGHPAMNMFHGRAPHAQLSLQRPSPEPSSGQSFPPPPNTRGSSRERRFGLPSFSRRREPEATPSPDHSIGSGHRAPPPPPPAAIITRPVPLTIQIPQFPQQRSGADASPQVPPGARRAVSTSAIDTPTSARSRSASQTRWDPSVPLPPPPPGPPPAPSRSQSTTRDFAGSSEPVASPPTRRPPPNGVTALGPVPPTPANWVDVERTSGQQSAREPSRDRNIPIEQTAVAMSDPAEDPSGPLSSPGLNRTNALRGEKTLRERRNESRTRGSRLSMDASVADLEQIIIPPSSAGLSRKTTIGRRTPKSAVQPQFTPPDGSAGDNDDEKSGSTPRAKEPARGQADMHIFTPPFSPRPLKAPQAPEDSSSVAPKALPTPPPHSRSASKTRMTAEATIPTPSSARSVARDLVVKQTPEQFSRDTIDRFQAFAQKEATVADDGERVRLFAEFIVNESRIRRERYSVAISAMGSEIFDLTRDLFRPMAVRRESTTSQTSDWTPQSSLPSRSHRGSISSVFHTEISNKGESSSAPASASVVPMSPTGPPQNTANWNSDYRPTLSPILSMSVSDNNRDNDSRGRPASRWWESASSGEQHGWERSKRESKYMSVPKEAREALQWLEAPVEPSGRDSSNEYPPEKQGWHEQQPDEVYQSFTPQTARNTLGPSLSLPNTPHPHQVDISRLVTLPPPYPRHHPAVNNSHPNLAEIRVTVRTLSDLSEVDATKERFSRDSRAVRDEAAEAANKRRQALRLNLQQEVGLGRMTYGEAAAIEADSELTEKQAFKDLEKKDFDRFQTDVVAPLNELLTMRIGKATQLFDDLRSMLFVETREPNPNMPQEEGDEHPELLEKLTLLKWIFDARELLHRAVYDLLSDRNDRYREMVITPYRLAGNEEKLAHASAFFAEDAGKRALAFASEVLRRTGEFRDVVEENVIRGVEMQLSAFWDIVPPLCRLLDSVPLGPGADGEDDLDGEGHGGGGRETTTTTTLADFRIQIPQAEVVENPSYVDHPLQYFFSLLLHAEKSTYQFIESQTNLLCLLHEVKEAVVVAQARVMEEEGRGRDEIEGMKAGEGRRLTDDLKDKVRAVQEQWASALGDRVTHVKERVGEWLLETGGWDESLEERGVGSL</sequence>
<keyword evidence="3" id="KW-1185">Reference proteome</keyword>
<feature type="compositionally biased region" description="Polar residues" evidence="1">
    <location>
        <begin position="17"/>
        <end position="49"/>
    </location>
</feature>
<dbReference type="STRING" id="252740.A0A423VGW4"/>
<feature type="compositionally biased region" description="Polar residues" evidence="1">
    <location>
        <begin position="595"/>
        <end position="630"/>
    </location>
</feature>
<feature type="compositionally biased region" description="Polar residues" evidence="1">
    <location>
        <begin position="202"/>
        <end position="211"/>
    </location>
</feature>
<proteinExistence type="predicted"/>